<dbReference type="InterPro" id="IPR015422">
    <property type="entry name" value="PyrdxlP-dep_Trfase_small"/>
</dbReference>
<feature type="modified residue" description="N6-(pyridoxal phosphate)lysine" evidence="5">
    <location>
        <position position="241"/>
    </location>
</feature>
<sequence>MEKTKSSLMNTYNRFPVKVDQAKGSYIRDADGKEYLDFTAGIATCNLGHVPDAVENAVSRQLQNVWHCSNLYQIGPQQELADLLTDYSCMNQVFFCNSGAEANEAAIKLVRAYNSNNKTIAAFHQSFHGRTMATLSATGQEKLHTGFKPLVEGFTFLTYNHFDSLYWLKENPPAAVMLELVQGEGGVIPAEENWINELVQICKDEGILVVIDEVQTGMGRTGTLFAYEQYGFEPDIITLAKGLGSGFPVGAMLAKEEVADAFQPGSHASTFGGNPLASAAGVSTISEIVRLNILDNCMEMSEKLFTGLKQLQDEYSQIKSIRGKGLLIGIVVEGAAVDLVTAAIGKNLLLTAAGQNVVRLVPPLIITENDVLLFFERFRMVLKLVNPAMTKYCD</sequence>
<dbReference type="SUPFAM" id="SSF53383">
    <property type="entry name" value="PLP-dependent transferases"/>
    <property type="match status" value="1"/>
</dbReference>
<keyword evidence="1 5" id="KW-0032">Aminotransferase</keyword>
<evidence type="ECO:0000256" key="2">
    <source>
        <dbReference type="ARBA" id="ARBA00022605"/>
    </source>
</evidence>
<keyword evidence="7" id="KW-1185">Reference proteome</keyword>
<feature type="binding site" evidence="5">
    <location>
        <position position="127"/>
    </location>
    <ligand>
        <name>pyridoxal 5'-phosphate</name>
        <dbReference type="ChEBI" id="CHEBI:597326"/>
    </ligand>
</feature>
<keyword evidence="5" id="KW-0055">Arginine biosynthesis</keyword>
<comment type="pathway">
    <text evidence="5">Amino-acid biosynthesis; L-arginine biosynthesis; N(2)-acetyl-L-ornithine from L-glutamate: step 4/4.</text>
</comment>
<dbReference type="InterPro" id="IPR015421">
    <property type="entry name" value="PyrdxlP-dep_Trfase_major"/>
</dbReference>
<dbReference type="EMBL" id="BAAADS010000012">
    <property type="protein sequence ID" value="GAA0602949.1"/>
    <property type="molecule type" value="Genomic_DNA"/>
</dbReference>
<keyword evidence="3 5" id="KW-0808">Transferase</keyword>
<feature type="binding site" evidence="5">
    <location>
        <begin position="212"/>
        <end position="215"/>
    </location>
    <ligand>
        <name>pyridoxal 5'-phosphate</name>
        <dbReference type="ChEBI" id="CHEBI:597326"/>
    </ligand>
</feature>
<dbReference type="Proteomes" id="UP001500866">
    <property type="component" value="Unassembled WGS sequence"/>
</dbReference>
<comment type="miscellaneous">
    <text evidence="5">May also have succinyldiaminopimelate aminotransferase activity, thus carrying out the corresponding step in lysine biosynthesis.</text>
</comment>
<comment type="catalytic activity">
    <reaction evidence="5">
        <text>N(2)-acetyl-L-ornithine + 2-oxoglutarate = N-acetyl-L-glutamate 5-semialdehyde + L-glutamate</text>
        <dbReference type="Rhea" id="RHEA:18049"/>
        <dbReference type="ChEBI" id="CHEBI:16810"/>
        <dbReference type="ChEBI" id="CHEBI:29123"/>
        <dbReference type="ChEBI" id="CHEBI:29985"/>
        <dbReference type="ChEBI" id="CHEBI:57805"/>
        <dbReference type="EC" id="2.6.1.11"/>
    </reaction>
</comment>
<dbReference type="Gene3D" id="3.90.1150.10">
    <property type="entry name" value="Aspartate Aminotransferase, domain 1"/>
    <property type="match status" value="1"/>
</dbReference>
<comment type="caution">
    <text evidence="6">The sequence shown here is derived from an EMBL/GenBank/DDBJ whole genome shotgun (WGS) entry which is preliminary data.</text>
</comment>
<comment type="subunit">
    <text evidence="5">Homodimer.</text>
</comment>
<gene>
    <name evidence="5" type="primary">argD</name>
    <name evidence="6" type="ORF">GCM10009001_19980</name>
</gene>
<dbReference type="PANTHER" id="PTHR11986:SF79">
    <property type="entry name" value="ACETYLORNITHINE AMINOTRANSFERASE, MITOCHONDRIAL"/>
    <property type="match status" value="1"/>
</dbReference>
<dbReference type="InterPro" id="IPR005814">
    <property type="entry name" value="Aminotrans_3"/>
</dbReference>
<name>A0ABN1G2P1_9BACI</name>
<dbReference type="InterPro" id="IPR004636">
    <property type="entry name" value="AcOrn/SuccOrn_fam"/>
</dbReference>
<dbReference type="NCBIfam" id="NF002325">
    <property type="entry name" value="PRK01278.1"/>
    <property type="match status" value="1"/>
</dbReference>
<dbReference type="Pfam" id="PF00202">
    <property type="entry name" value="Aminotran_3"/>
    <property type="match status" value="1"/>
</dbReference>
<protein>
    <recommendedName>
        <fullName evidence="5">Acetylornithine aminotransferase</fullName>
        <shortName evidence="5">ACOAT</shortName>
        <ecNumber evidence="5">2.6.1.11</ecNumber>
    </recommendedName>
</protein>
<organism evidence="6 7">
    <name type="scientific">Virgibacillus siamensis</name>
    <dbReference type="NCBI Taxonomy" id="480071"/>
    <lineage>
        <taxon>Bacteria</taxon>
        <taxon>Bacillati</taxon>
        <taxon>Bacillota</taxon>
        <taxon>Bacilli</taxon>
        <taxon>Bacillales</taxon>
        <taxon>Bacillaceae</taxon>
        <taxon>Virgibacillus</taxon>
    </lineage>
</organism>
<dbReference type="InterPro" id="IPR049704">
    <property type="entry name" value="Aminotrans_3_PPA_site"/>
</dbReference>
<accession>A0ABN1G2P1</accession>
<proteinExistence type="inferred from homology"/>
<comment type="subcellular location">
    <subcellularLocation>
        <location evidence="5">Cytoplasm</location>
    </subcellularLocation>
</comment>
<evidence type="ECO:0000256" key="3">
    <source>
        <dbReference type="ARBA" id="ARBA00022679"/>
    </source>
</evidence>
<feature type="binding site" evidence="5">
    <location>
        <position position="269"/>
    </location>
    <ligand>
        <name>N(2)-acetyl-L-ornithine</name>
        <dbReference type="ChEBI" id="CHEBI:57805"/>
    </ligand>
</feature>
<dbReference type="InterPro" id="IPR050103">
    <property type="entry name" value="Class-III_PLP-dep_AT"/>
</dbReference>
<dbReference type="InterPro" id="IPR015424">
    <property type="entry name" value="PyrdxlP-dep_Trfase"/>
</dbReference>
<dbReference type="HAMAP" id="MF_01107">
    <property type="entry name" value="ArgD_aminotrans_3"/>
    <property type="match status" value="1"/>
</dbReference>
<dbReference type="Gene3D" id="3.40.640.10">
    <property type="entry name" value="Type I PLP-dependent aspartate aminotransferase-like (Major domain)"/>
    <property type="match status" value="1"/>
</dbReference>
<evidence type="ECO:0000256" key="5">
    <source>
        <dbReference type="HAMAP-Rule" id="MF_01107"/>
    </source>
</evidence>
<evidence type="ECO:0000256" key="4">
    <source>
        <dbReference type="ARBA" id="ARBA00022898"/>
    </source>
</evidence>
<dbReference type="CDD" id="cd00610">
    <property type="entry name" value="OAT_like"/>
    <property type="match status" value="1"/>
</dbReference>
<feature type="binding site" evidence="5">
    <location>
        <position position="270"/>
    </location>
    <ligand>
        <name>pyridoxal 5'-phosphate</name>
        <dbReference type="ChEBI" id="CHEBI:597326"/>
    </ligand>
</feature>
<evidence type="ECO:0000313" key="7">
    <source>
        <dbReference type="Proteomes" id="UP001500866"/>
    </source>
</evidence>
<keyword evidence="5" id="KW-0963">Cytoplasm</keyword>
<reference evidence="6 7" key="1">
    <citation type="journal article" date="2019" name="Int. J. Syst. Evol. Microbiol.">
        <title>The Global Catalogue of Microorganisms (GCM) 10K type strain sequencing project: providing services to taxonomists for standard genome sequencing and annotation.</title>
        <authorList>
            <consortium name="The Broad Institute Genomics Platform"/>
            <consortium name="The Broad Institute Genome Sequencing Center for Infectious Disease"/>
            <person name="Wu L."/>
            <person name="Ma J."/>
        </authorList>
    </citation>
    <scope>NUCLEOTIDE SEQUENCE [LARGE SCALE GENOMIC DNA]</scope>
    <source>
        <strain evidence="6 7">JCM 15395</strain>
    </source>
</reference>
<comment type="cofactor">
    <cofactor evidence="5">
        <name>pyridoxal 5'-phosphate</name>
        <dbReference type="ChEBI" id="CHEBI:597326"/>
    </cofactor>
    <text evidence="5">Binds 1 pyridoxal phosphate per subunit.</text>
</comment>
<comment type="similarity">
    <text evidence="5">Belongs to the class-III pyridoxal-phosphate-dependent aminotransferase family. ArgD subfamily.</text>
</comment>
<dbReference type="PANTHER" id="PTHR11986">
    <property type="entry name" value="AMINOTRANSFERASE CLASS III"/>
    <property type="match status" value="1"/>
</dbReference>
<feature type="binding site" evidence="5">
    <location>
        <position position="130"/>
    </location>
    <ligand>
        <name>N(2)-acetyl-L-ornithine</name>
        <dbReference type="ChEBI" id="CHEBI:57805"/>
    </ligand>
</feature>
<evidence type="ECO:0000256" key="1">
    <source>
        <dbReference type="ARBA" id="ARBA00022576"/>
    </source>
</evidence>
<keyword evidence="2 5" id="KW-0028">Amino-acid biosynthesis</keyword>
<evidence type="ECO:0000313" key="6">
    <source>
        <dbReference type="EMBL" id="GAA0602949.1"/>
    </source>
</evidence>
<keyword evidence="4 5" id="KW-0663">Pyridoxal phosphate</keyword>
<dbReference type="PROSITE" id="PS00600">
    <property type="entry name" value="AA_TRANSFER_CLASS_3"/>
    <property type="match status" value="1"/>
</dbReference>
<feature type="binding site" evidence="5">
    <location>
        <begin position="99"/>
        <end position="100"/>
    </location>
    <ligand>
        <name>pyridoxal 5'-phosphate</name>
        <dbReference type="ChEBI" id="CHEBI:597326"/>
    </ligand>
</feature>
<dbReference type="NCBIfam" id="TIGR00707">
    <property type="entry name" value="argD"/>
    <property type="match status" value="1"/>
</dbReference>
<dbReference type="EC" id="2.6.1.11" evidence="5"/>
<dbReference type="RefSeq" id="WP_343812575.1">
    <property type="nucleotide sequence ID" value="NZ_BAAADS010000012.1"/>
</dbReference>
<dbReference type="PIRSF" id="PIRSF000521">
    <property type="entry name" value="Transaminase_4ab_Lys_Orn"/>
    <property type="match status" value="1"/>
</dbReference>